<protein>
    <submittedName>
        <fullName evidence="2">Uncharacterized protein</fullName>
    </submittedName>
</protein>
<reference evidence="3" key="1">
    <citation type="submission" date="2018-02" db="EMBL/GenBank/DDBJ databases">
        <title>Genome sequence of Desulfocucumis palustris strain NAW-5.</title>
        <authorList>
            <person name="Watanabe M."/>
            <person name="Kojima H."/>
            <person name="Fukui M."/>
        </authorList>
    </citation>
    <scope>NUCLEOTIDE SEQUENCE [LARGE SCALE GENOMIC DNA]</scope>
    <source>
        <strain evidence="3">NAW-5</strain>
    </source>
</reference>
<organism evidence="2 3">
    <name type="scientific">Desulfocucumis palustris</name>
    <dbReference type="NCBI Taxonomy" id="1898651"/>
    <lineage>
        <taxon>Bacteria</taxon>
        <taxon>Bacillati</taxon>
        <taxon>Bacillota</taxon>
        <taxon>Clostridia</taxon>
        <taxon>Eubacteriales</taxon>
        <taxon>Desulfocucumaceae</taxon>
        <taxon>Desulfocucumis</taxon>
    </lineage>
</organism>
<proteinExistence type="predicted"/>
<dbReference type="EMBL" id="BFAV01000150">
    <property type="protein sequence ID" value="GBF34719.1"/>
    <property type="molecule type" value="Genomic_DNA"/>
</dbReference>
<evidence type="ECO:0000313" key="3">
    <source>
        <dbReference type="Proteomes" id="UP000239549"/>
    </source>
</evidence>
<accession>A0A2L2XEC3</accession>
<keyword evidence="1" id="KW-1133">Transmembrane helix</keyword>
<dbReference type="OrthoDB" id="9918270at2"/>
<feature type="transmembrane region" description="Helical" evidence="1">
    <location>
        <begin position="142"/>
        <end position="162"/>
    </location>
</feature>
<dbReference type="Proteomes" id="UP000239549">
    <property type="component" value="Unassembled WGS sequence"/>
</dbReference>
<keyword evidence="1" id="KW-0812">Transmembrane</keyword>
<feature type="transmembrane region" description="Helical" evidence="1">
    <location>
        <begin position="17"/>
        <end position="37"/>
    </location>
</feature>
<dbReference type="RefSeq" id="WP_128739153.1">
    <property type="nucleotide sequence ID" value="NZ_BFAV01000150.1"/>
</dbReference>
<feature type="transmembrane region" description="Helical" evidence="1">
    <location>
        <begin position="174"/>
        <end position="195"/>
    </location>
</feature>
<dbReference type="AlphaFoldDB" id="A0A2L2XEC3"/>
<keyword evidence="1" id="KW-0472">Membrane</keyword>
<evidence type="ECO:0000256" key="1">
    <source>
        <dbReference type="SAM" id="Phobius"/>
    </source>
</evidence>
<comment type="caution">
    <text evidence="2">The sequence shown here is derived from an EMBL/GenBank/DDBJ whole genome shotgun (WGS) entry which is preliminary data.</text>
</comment>
<name>A0A2L2XEC3_9FIRM</name>
<keyword evidence="3" id="KW-1185">Reference proteome</keyword>
<gene>
    <name evidence="2" type="ORF">DCCM_3839</name>
</gene>
<evidence type="ECO:0000313" key="2">
    <source>
        <dbReference type="EMBL" id="GBF34719.1"/>
    </source>
</evidence>
<sequence length="208" mass="24238">MSRTVPGRPPAPAAGEIYAAILEYLSMFPSIALLIELTPVRLPFLDRLADLPVICLPMFLRLWISRLCPGYDPHLSAWPRTARDYLAREIPPGRRRRRIQRLLEERRWLDAYEFWWACRRPATRKRLTLPLYNFLGGDNRPFWATTGVFALSGLLHALWYPLFPLYAWLSVYHMAFKVFISLWLGYILLGIPVAINKKLKKGARFVAR</sequence>